<protein>
    <submittedName>
        <fullName evidence="1">Uncharacterized protein</fullName>
    </submittedName>
</protein>
<reference evidence="1" key="1">
    <citation type="journal article" date="2016" name="Gigascience">
        <title>De novo construction of an expanded transcriptome assembly for the western tarnished plant bug, Lygus hesperus.</title>
        <authorList>
            <person name="Tassone E.E."/>
            <person name="Geib S.M."/>
            <person name="Hall B."/>
            <person name="Fabrick J.A."/>
            <person name="Brent C.S."/>
            <person name="Hull J.J."/>
        </authorList>
    </citation>
    <scope>NUCLEOTIDE SEQUENCE</scope>
</reference>
<organism evidence="1">
    <name type="scientific">Lygus hesperus</name>
    <name type="common">Western plant bug</name>
    <dbReference type="NCBI Taxonomy" id="30085"/>
    <lineage>
        <taxon>Eukaryota</taxon>
        <taxon>Metazoa</taxon>
        <taxon>Ecdysozoa</taxon>
        <taxon>Arthropoda</taxon>
        <taxon>Hexapoda</taxon>
        <taxon>Insecta</taxon>
        <taxon>Pterygota</taxon>
        <taxon>Neoptera</taxon>
        <taxon>Paraneoptera</taxon>
        <taxon>Hemiptera</taxon>
        <taxon>Heteroptera</taxon>
        <taxon>Panheteroptera</taxon>
        <taxon>Cimicomorpha</taxon>
        <taxon>Miridae</taxon>
        <taxon>Mirini</taxon>
        <taxon>Lygus</taxon>
    </lineage>
</organism>
<accession>A0A146MEI7</accession>
<evidence type="ECO:0000313" key="1">
    <source>
        <dbReference type="EMBL" id="JAQ17605.1"/>
    </source>
</evidence>
<dbReference type="EMBL" id="GDHC01001024">
    <property type="protein sequence ID" value="JAQ17605.1"/>
    <property type="molecule type" value="Transcribed_RNA"/>
</dbReference>
<gene>
    <name evidence="1" type="ORF">g.4849</name>
</gene>
<proteinExistence type="predicted"/>
<name>A0A146MEI7_LYGHE</name>
<sequence>AATTTTVAASNDTAITCIVNGQKEVVVEGATCQHHQRSNRAYVKYVIYERRTVYDASMSALHTLARQSNISYCGHCKCDCTVYCIAKTTVSFEGAAVFMYRLLLVVPVLWPAFDLVNVTPDRNCNIVASTLLSVSRP</sequence>
<dbReference type="AlphaFoldDB" id="A0A146MEI7"/>
<feature type="non-terminal residue" evidence="1">
    <location>
        <position position="1"/>
    </location>
</feature>